<evidence type="ECO:0008006" key="8">
    <source>
        <dbReference type="Google" id="ProtNLM"/>
    </source>
</evidence>
<dbReference type="EMBL" id="BMHF01000005">
    <property type="protein sequence ID" value="GGA34364.1"/>
    <property type="molecule type" value="Genomic_DNA"/>
</dbReference>
<sequence>MNMVSIILQTLLILMFLMASFGKLRGAKTPIEEFEKLRLPQWFRVITGIIEFVAAAALMIGYWDASWVAAGALLIVFTAVGGVLAQVRIKDSFKNMIMIMVIGVAAIFIFLNNVSELLNFPGFN</sequence>
<protein>
    <recommendedName>
        <fullName evidence="8">DoxX family protein</fullName>
    </recommendedName>
</protein>
<gene>
    <name evidence="6" type="ORF">GCM10010917_19540</name>
</gene>
<feature type="transmembrane region" description="Helical" evidence="5">
    <location>
        <begin position="42"/>
        <end position="61"/>
    </location>
</feature>
<keyword evidence="2 5" id="KW-0812">Transmembrane</keyword>
<dbReference type="Pfam" id="PF13564">
    <property type="entry name" value="DoxX_2"/>
    <property type="match status" value="1"/>
</dbReference>
<organism evidence="6 7">
    <name type="scientific">Paenibacillus physcomitrellae</name>
    <dbReference type="NCBI Taxonomy" id="1619311"/>
    <lineage>
        <taxon>Bacteria</taxon>
        <taxon>Bacillati</taxon>
        <taxon>Bacillota</taxon>
        <taxon>Bacilli</taxon>
        <taxon>Bacillales</taxon>
        <taxon>Paenibacillaceae</taxon>
        <taxon>Paenibacillus</taxon>
    </lineage>
</organism>
<comment type="caution">
    <text evidence="6">The sequence shown here is derived from an EMBL/GenBank/DDBJ whole genome shotgun (WGS) entry which is preliminary data.</text>
</comment>
<reference evidence="7" key="1">
    <citation type="journal article" date="2019" name="Int. J. Syst. Evol. Microbiol.">
        <title>The Global Catalogue of Microorganisms (GCM) 10K type strain sequencing project: providing services to taxonomists for standard genome sequencing and annotation.</title>
        <authorList>
            <consortium name="The Broad Institute Genomics Platform"/>
            <consortium name="The Broad Institute Genome Sequencing Center for Infectious Disease"/>
            <person name="Wu L."/>
            <person name="Ma J."/>
        </authorList>
    </citation>
    <scope>NUCLEOTIDE SEQUENCE [LARGE SCALE GENOMIC DNA]</scope>
    <source>
        <strain evidence="7">CGMCC 1.15044</strain>
    </source>
</reference>
<evidence type="ECO:0000313" key="6">
    <source>
        <dbReference type="EMBL" id="GGA34364.1"/>
    </source>
</evidence>
<proteinExistence type="predicted"/>
<keyword evidence="7" id="KW-1185">Reference proteome</keyword>
<keyword evidence="3 5" id="KW-1133">Transmembrane helix</keyword>
<dbReference type="RefSeq" id="WP_094094831.1">
    <property type="nucleotide sequence ID" value="NZ_BMHF01000005.1"/>
</dbReference>
<accession>A0ABQ1G0L8</accession>
<feature type="transmembrane region" description="Helical" evidence="5">
    <location>
        <begin position="6"/>
        <end position="22"/>
    </location>
</feature>
<feature type="transmembrane region" description="Helical" evidence="5">
    <location>
        <begin position="97"/>
        <end position="115"/>
    </location>
</feature>
<evidence type="ECO:0000256" key="4">
    <source>
        <dbReference type="ARBA" id="ARBA00023136"/>
    </source>
</evidence>
<evidence type="ECO:0000256" key="5">
    <source>
        <dbReference type="SAM" id="Phobius"/>
    </source>
</evidence>
<evidence type="ECO:0000256" key="1">
    <source>
        <dbReference type="ARBA" id="ARBA00004141"/>
    </source>
</evidence>
<evidence type="ECO:0000256" key="3">
    <source>
        <dbReference type="ARBA" id="ARBA00022989"/>
    </source>
</evidence>
<evidence type="ECO:0000256" key="2">
    <source>
        <dbReference type="ARBA" id="ARBA00022692"/>
    </source>
</evidence>
<dbReference type="InterPro" id="IPR032808">
    <property type="entry name" value="DoxX"/>
</dbReference>
<name>A0ABQ1G0L8_9BACL</name>
<feature type="transmembrane region" description="Helical" evidence="5">
    <location>
        <begin position="67"/>
        <end position="85"/>
    </location>
</feature>
<evidence type="ECO:0000313" key="7">
    <source>
        <dbReference type="Proteomes" id="UP000609323"/>
    </source>
</evidence>
<dbReference type="Proteomes" id="UP000609323">
    <property type="component" value="Unassembled WGS sequence"/>
</dbReference>
<keyword evidence="4 5" id="KW-0472">Membrane</keyword>
<comment type="subcellular location">
    <subcellularLocation>
        <location evidence="1">Membrane</location>
        <topology evidence="1">Multi-pass membrane protein</topology>
    </subcellularLocation>
</comment>